<dbReference type="EMBL" id="JXBZ01000008">
    <property type="protein sequence ID" value="KJY48782.1"/>
    <property type="molecule type" value="Genomic_DNA"/>
</dbReference>
<gene>
    <name evidence="3" type="ORF">JG29_11930</name>
</gene>
<accession>A0A0F4KQ28</accession>
<dbReference type="InterPro" id="IPR050361">
    <property type="entry name" value="MPP/UQCRC_Complex"/>
</dbReference>
<evidence type="ECO:0000259" key="2">
    <source>
        <dbReference type="Pfam" id="PF05193"/>
    </source>
</evidence>
<dbReference type="RefSeq" id="WP_052696324.1">
    <property type="nucleotide sequence ID" value="NZ_JBHTHW010000008.1"/>
</dbReference>
<protein>
    <recommendedName>
        <fullName evidence="5">Insulinase family protein</fullName>
    </recommendedName>
</protein>
<dbReference type="InterPro" id="IPR007863">
    <property type="entry name" value="Peptidase_M16_C"/>
</dbReference>
<organism evidence="3 4">
    <name type="scientific">Bombilactobacillus mellis</name>
    <dbReference type="NCBI Taxonomy" id="1218508"/>
    <lineage>
        <taxon>Bacteria</taxon>
        <taxon>Bacillati</taxon>
        <taxon>Bacillota</taxon>
        <taxon>Bacilli</taxon>
        <taxon>Lactobacillales</taxon>
        <taxon>Lactobacillaceae</taxon>
        <taxon>Bombilactobacillus</taxon>
    </lineage>
</organism>
<dbReference type="NCBIfam" id="NF047421">
    <property type="entry name" value="YfmH_fam"/>
    <property type="match status" value="1"/>
</dbReference>
<dbReference type="Pfam" id="PF00675">
    <property type="entry name" value="Peptidase_M16"/>
    <property type="match status" value="1"/>
</dbReference>
<comment type="caution">
    <text evidence="3">The sequence shown here is derived from an EMBL/GenBank/DDBJ whole genome shotgun (WGS) entry which is preliminary data.</text>
</comment>
<dbReference type="Proteomes" id="UP000033695">
    <property type="component" value="Unassembled WGS sequence"/>
</dbReference>
<reference evidence="3 4" key="1">
    <citation type="submission" date="2014-12" db="EMBL/GenBank/DDBJ databases">
        <title>Comparative genomics of the lactic acid bacteria isolated from the honey bee gut.</title>
        <authorList>
            <person name="Ellegaard K.M."/>
            <person name="Tamarit D."/>
            <person name="Javelind E."/>
            <person name="Olofsson T."/>
            <person name="Andersson S.G."/>
            <person name="Vasquez A."/>
        </authorList>
    </citation>
    <scope>NUCLEOTIDE SEQUENCE [LARGE SCALE GENOMIC DNA]</scope>
    <source>
        <strain evidence="3 4">Hon2</strain>
    </source>
</reference>
<dbReference type="STRING" id="1218508.JG29_11930"/>
<dbReference type="PANTHER" id="PTHR11851:SF134">
    <property type="entry name" value="ZINC-DEPENDENT PROTEASE"/>
    <property type="match status" value="1"/>
</dbReference>
<evidence type="ECO:0000313" key="4">
    <source>
        <dbReference type="Proteomes" id="UP000033695"/>
    </source>
</evidence>
<dbReference type="GO" id="GO:0046872">
    <property type="term" value="F:metal ion binding"/>
    <property type="evidence" value="ECO:0007669"/>
    <property type="project" value="InterPro"/>
</dbReference>
<dbReference type="PANTHER" id="PTHR11851">
    <property type="entry name" value="METALLOPROTEASE"/>
    <property type="match status" value="1"/>
</dbReference>
<dbReference type="Pfam" id="PF05193">
    <property type="entry name" value="Peptidase_M16_C"/>
    <property type="match status" value="1"/>
</dbReference>
<dbReference type="HOGENOM" id="CLU_052317_0_0_9"/>
<dbReference type="InterPro" id="IPR011249">
    <property type="entry name" value="Metalloenz_LuxS/M16"/>
</dbReference>
<proteinExistence type="predicted"/>
<evidence type="ECO:0000259" key="1">
    <source>
        <dbReference type="Pfam" id="PF00675"/>
    </source>
</evidence>
<evidence type="ECO:0008006" key="5">
    <source>
        <dbReference type="Google" id="ProtNLM"/>
    </source>
</evidence>
<dbReference type="Gene3D" id="3.30.830.10">
    <property type="entry name" value="Metalloenzyme, LuxS/M16 peptidase-like"/>
    <property type="match status" value="2"/>
</dbReference>
<dbReference type="PATRIC" id="fig|1218508.4.peg.1181"/>
<dbReference type="InterPro" id="IPR011765">
    <property type="entry name" value="Pept_M16_N"/>
</dbReference>
<name>A0A0F4KQ28_9LACO</name>
<feature type="domain" description="Peptidase M16 N-terminal" evidence="1">
    <location>
        <begin position="26"/>
        <end position="156"/>
    </location>
</feature>
<keyword evidence="4" id="KW-1185">Reference proteome</keyword>
<evidence type="ECO:0000313" key="3">
    <source>
        <dbReference type="EMBL" id="KJY48782.1"/>
    </source>
</evidence>
<dbReference type="SUPFAM" id="SSF63411">
    <property type="entry name" value="LuxS/MPP-like metallohydrolase"/>
    <property type="match status" value="2"/>
</dbReference>
<feature type="domain" description="Peptidase M16 C-terminal" evidence="2">
    <location>
        <begin position="165"/>
        <end position="333"/>
    </location>
</feature>
<sequence length="416" mass="47022">MNNLEIKDIDSQLNFPVRALINQQFNQTYALVMVDFGSVDTLADFPAGIAHFLEHKLFAKPTYNSDQRFAQFGAETNAFTSYTKTAFQFKCVGHVAENVATLLDLISQTYFTKENVAREQAIINQEIQMYADMPDWMIEQTTLNNLFPQDPIAQDIAGSIQSIKKITPQLLQQTYQQYYVPSNLRLYLAGQVNVSEVKAAINQALDKNIALQQLTKRQETVPLRLAPRKAVVHSQAVLSFKAQRPHFMVGIRVTPKAANLSAMILLQNQLDLLLELILGDMSKFHQNLIKEGLIDDSFGYNVVVERQYAFILISGESQHPQALLAQIESYLIQQQYCSELTVDNLELIRRDSIGAYLFAQDYLENLTTEACELDFYGVAINQVPRLLGQIQVSDLQSLALEVLQSANLTKTILYPE</sequence>
<dbReference type="AlphaFoldDB" id="A0A0F4KQ28"/>
<dbReference type="OrthoDB" id="9811314at2"/>